<evidence type="ECO:0000313" key="6">
    <source>
        <dbReference type="Proteomes" id="UP000232122"/>
    </source>
</evidence>
<dbReference type="PROSITE" id="PS50977">
    <property type="entry name" value="HTH_TETR_2"/>
    <property type="match status" value="1"/>
</dbReference>
<reference evidence="4" key="3">
    <citation type="submission" date="2023-10" db="EMBL/GenBank/DDBJ databases">
        <authorList>
            <person name="Picardeau M."/>
            <person name="Thibeaux R."/>
        </authorList>
    </citation>
    <scope>NUCLEOTIDE SEQUENCE</scope>
    <source>
        <strain evidence="4">ATI7-C-A5</strain>
    </source>
</reference>
<proteinExistence type="predicted"/>
<dbReference type="InterPro" id="IPR001647">
    <property type="entry name" value="HTH_TetR"/>
</dbReference>
<dbReference type="Pfam" id="PF00440">
    <property type="entry name" value="TetR_N"/>
    <property type="match status" value="1"/>
</dbReference>
<organism evidence="5">
    <name type="scientific">Leptospira ellisii</name>
    <dbReference type="NCBI Taxonomy" id="2023197"/>
    <lineage>
        <taxon>Bacteria</taxon>
        <taxon>Pseudomonadati</taxon>
        <taxon>Spirochaetota</taxon>
        <taxon>Spirochaetia</taxon>
        <taxon>Leptospirales</taxon>
        <taxon>Leptospiraceae</taxon>
        <taxon>Leptospira</taxon>
    </lineage>
</organism>
<reference evidence="4 6" key="2">
    <citation type="journal article" date="2018" name="Microb. Genom.">
        <title>Deciphering the unexplored Leptospira diversity from soils uncovers genomic evolution to virulence.</title>
        <authorList>
            <person name="Thibeaux R."/>
            <person name="Iraola G."/>
            <person name="Ferres I."/>
            <person name="Bierque E."/>
            <person name="Girault D."/>
            <person name="Soupe-Gilbert M.E."/>
            <person name="Picardeau M."/>
            <person name="Goarant C."/>
        </authorList>
    </citation>
    <scope>NUCLEOTIDE SEQUENCE [LARGE SCALE GENOMIC DNA]</scope>
    <source>
        <strain evidence="4 6">ATI7-C-A5</strain>
    </source>
</reference>
<dbReference type="EMBL" id="NPEF01000025">
    <property type="protein sequence ID" value="PJZ94173.1"/>
    <property type="molecule type" value="Genomic_DNA"/>
</dbReference>
<sequence length="184" mass="21536">MAKDTRDLILKTSLKLFSEQGYHGTTMRQVASKAGLSLGLAYRYFDSKESILEGIIESHDRILKRYIPDEVVANPGSREDLITLVSESIITLVKENEDYLRLYWNLMLQPKIHRLKRRNIHLVNMIFFETSKKTIRVIKPNYGEFEIKNLASTTIGYMINYLTNKKEFTLDDFKNYLVYTLKNT</sequence>
<feature type="DNA-binding region" description="H-T-H motif" evidence="2">
    <location>
        <begin position="26"/>
        <end position="45"/>
    </location>
</feature>
<dbReference type="AlphaFoldDB" id="A0A2N0BCD0"/>
<evidence type="ECO:0000256" key="2">
    <source>
        <dbReference type="PROSITE-ProRule" id="PRU00335"/>
    </source>
</evidence>
<accession>A0A2N0BMQ2</accession>
<accession>A0A2N0BCD0</accession>
<dbReference type="PANTHER" id="PTHR43479:SF20">
    <property type="entry name" value="HTH TETR-TYPE DOMAIN-CONTAINING PROTEIN"/>
    <property type="match status" value="1"/>
</dbReference>
<dbReference type="Proteomes" id="UP000232122">
    <property type="component" value="Unassembled WGS sequence"/>
</dbReference>
<dbReference type="PRINTS" id="PR00455">
    <property type="entry name" value="HTHTETR"/>
</dbReference>
<evidence type="ECO:0000256" key="1">
    <source>
        <dbReference type="ARBA" id="ARBA00023125"/>
    </source>
</evidence>
<dbReference type="EMBL" id="NPEF02000010">
    <property type="protein sequence ID" value="MDV6235776.1"/>
    <property type="molecule type" value="Genomic_DNA"/>
</dbReference>
<dbReference type="GO" id="GO:0003677">
    <property type="term" value="F:DNA binding"/>
    <property type="evidence" value="ECO:0007669"/>
    <property type="project" value="UniProtKB-UniRule"/>
</dbReference>
<reference evidence="5" key="1">
    <citation type="submission" date="2017-07" db="EMBL/GenBank/DDBJ databases">
        <title>Leptospira spp. isolated from tropical soils.</title>
        <authorList>
            <person name="Thibeaux R."/>
            <person name="Iraola G."/>
            <person name="Ferres I."/>
            <person name="Bierque E."/>
            <person name="Girault D."/>
            <person name="Soupe-Gilbert M.-E."/>
            <person name="Picardeau M."/>
            <person name="Goarant C."/>
        </authorList>
    </citation>
    <scope>NUCLEOTIDE SEQUENCE [LARGE SCALE GENOMIC DNA]</scope>
    <source>
        <strain evidence="5">ATI7-C-A5</strain>
    </source>
</reference>
<dbReference type="InterPro" id="IPR050624">
    <property type="entry name" value="HTH-type_Tx_Regulator"/>
</dbReference>
<dbReference type="OrthoDB" id="9785164at2"/>
<dbReference type="PROSITE" id="PS01081">
    <property type="entry name" value="HTH_TETR_1"/>
    <property type="match status" value="1"/>
</dbReference>
<dbReference type="Gene3D" id="1.10.357.10">
    <property type="entry name" value="Tetracycline Repressor, domain 2"/>
    <property type="match status" value="1"/>
</dbReference>
<protein>
    <submittedName>
        <fullName evidence="5">TetR family transcriptional regulator</fullName>
    </submittedName>
    <submittedName>
        <fullName evidence="4">TetR/AcrR family transcriptional regulator</fullName>
    </submittedName>
</protein>
<keyword evidence="1 2" id="KW-0238">DNA-binding</keyword>
<evidence type="ECO:0000313" key="5">
    <source>
        <dbReference type="EMBL" id="PJZ94173.1"/>
    </source>
</evidence>
<dbReference type="InterPro" id="IPR009057">
    <property type="entry name" value="Homeodomain-like_sf"/>
</dbReference>
<evidence type="ECO:0000259" key="3">
    <source>
        <dbReference type="PROSITE" id="PS50977"/>
    </source>
</evidence>
<evidence type="ECO:0000313" key="4">
    <source>
        <dbReference type="EMBL" id="MDV6235776.1"/>
    </source>
</evidence>
<gene>
    <name evidence="4" type="ORF">CH379_009070</name>
    <name evidence="5" type="ORF">CH379_04025</name>
</gene>
<dbReference type="RefSeq" id="WP_100746305.1">
    <property type="nucleotide sequence ID" value="NZ_NPEF02000010.1"/>
</dbReference>
<name>A0A2N0BCD0_9LEPT</name>
<dbReference type="SUPFAM" id="SSF46689">
    <property type="entry name" value="Homeodomain-like"/>
    <property type="match status" value="1"/>
</dbReference>
<keyword evidence="6" id="KW-1185">Reference proteome</keyword>
<comment type="caution">
    <text evidence="5">The sequence shown here is derived from an EMBL/GenBank/DDBJ whole genome shotgun (WGS) entry which is preliminary data.</text>
</comment>
<dbReference type="InterPro" id="IPR023772">
    <property type="entry name" value="DNA-bd_HTH_TetR-type_CS"/>
</dbReference>
<dbReference type="PANTHER" id="PTHR43479">
    <property type="entry name" value="ACREF/ENVCD OPERON REPRESSOR-RELATED"/>
    <property type="match status" value="1"/>
</dbReference>
<feature type="domain" description="HTH tetR-type" evidence="3">
    <location>
        <begin position="3"/>
        <end position="63"/>
    </location>
</feature>